<dbReference type="EMBL" id="QRHQ01000008">
    <property type="protein sequence ID" value="RHF91710.1"/>
    <property type="molecule type" value="Genomic_DNA"/>
</dbReference>
<evidence type="ECO:0000313" key="10">
    <source>
        <dbReference type="Proteomes" id="UP000285109"/>
    </source>
</evidence>
<evidence type="ECO:0000313" key="11">
    <source>
        <dbReference type="Proteomes" id="UP000285750"/>
    </source>
</evidence>
<comment type="caution">
    <text evidence="3">The sequence shown here is derived from an EMBL/GenBank/DDBJ whole genome shotgun (WGS) entry which is preliminary data.</text>
</comment>
<dbReference type="EMBL" id="QSTF01000055">
    <property type="protein sequence ID" value="RGM35362.1"/>
    <property type="molecule type" value="Genomic_DNA"/>
</dbReference>
<proteinExistence type="predicted"/>
<keyword evidence="1" id="KW-0812">Transmembrane</keyword>
<dbReference type="Proteomes" id="UP000285109">
    <property type="component" value="Unassembled WGS sequence"/>
</dbReference>
<dbReference type="Proteomes" id="UP000283485">
    <property type="component" value="Unassembled WGS sequence"/>
</dbReference>
<reference evidence="7 8" key="1">
    <citation type="submission" date="2018-08" db="EMBL/GenBank/DDBJ databases">
        <title>A genome reference for cultivated species of the human gut microbiota.</title>
        <authorList>
            <person name="Zou Y."/>
            <person name="Xue W."/>
            <person name="Luo G."/>
        </authorList>
    </citation>
    <scope>NUCLEOTIDE SEQUENCE [LARGE SCALE GENOMIC DNA]</scope>
    <source>
        <strain evidence="4 11">AF24-16AC</strain>
        <strain evidence="6 10">AF31-28B-AC</strain>
        <strain evidence="5 9">AM23-23</strain>
        <strain evidence="3 7">OM08-14</strain>
        <strain evidence="2 8">TF10-3AC</strain>
    </source>
</reference>
<feature type="transmembrane region" description="Helical" evidence="1">
    <location>
        <begin position="73"/>
        <end position="95"/>
    </location>
</feature>
<dbReference type="Proteomes" id="UP000260780">
    <property type="component" value="Unassembled WGS sequence"/>
</dbReference>
<organism evidence="3 7">
    <name type="scientific">Phocaeicola plebeius</name>
    <dbReference type="NCBI Taxonomy" id="310297"/>
    <lineage>
        <taxon>Bacteria</taxon>
        <taxon>Pseudomonadati</taxon>
        <taxon>Bacteroidota</taxon>
        <taxon>Bacteroidia</taxon>
        <taxon>Bacteroidales</taxon>
        <taxon>Bacteroidaceae</taxon>
        <taxon>Phocaeicola</taxon>
    </lineage>
</organism>
<protein>
    <submittedName>
        <fullName evidence="3">Uncharacterized protein</fullName>
    </submittedName>
</protein>
<evidence type="ECO:0000313" key="3">
    <source>
        <dbReference type="EMBL" id="RGM35362.1"/>
    </source>
</evidence>
<name>A0A3E4VZK4_9BACT</name>
<keyword evidence="1" id="KW-1133">Transmembrane helix</keyword>
<dbReference type="RefSeq" id="WP_117672207.1">
    <property type="nucleotide sequence ID" value="NZ_CABOGR010000011.1"/>
</dbReference>
<evidence type="ECO:0000313" key="6">
    <source>
        <dbReference type="EMBL" id="RHM99354.1"/>
    </source>
</evidence>
<evidence type="ECO:0000313" key="5">
    <source>
        <dbReference type="EMBL" id="RHF91710.1"/>
    </source>
</evidence>
<evidence type="ECO:0000313" key="8">
    <source>
        <dbReference type="Proteomes" id="UP000260862"/>
    </source>
</evidence>
<feature type="transmembrane region" description="Helical" evidence="1">
    <location>
        <begin position="39"/>
        <end position="61"/>
    </location>
</feature>
<keyword evidence="8" id="KW-1185">Reference proteome</keyword>
<evidence type="ECO:0000313" key="9">
    <source>
        <dbReference type="Proteomes" id="UP000283485"/>
    </source>
</evidence>
<evidence type="ECO:0000313" key="2">
    <source>
        <dbReference type="EMBL" id="RGK56315.1"/>
    </source>
</evidence>
<dbReference type="EMBL" id="QRQK01000006">
    <property type="protein sequence ID" value="RHM99354.1"/>
    <property type="molecule type" value="Genomic_DNA"/>
</dbReference>
<dbReference type="EMBL" id="QSQT01000011">
    <property type="protein sequence ID" value="RGK56315.1"/>
    <property type="molecule type" value="Genomic_DNA"/>
</dbReference>
<dbReference type="Proteomes" id="UP000285750">
    <property type="component" value="Unassembled WGS sequence"/>
</dbReference>
<evidence type="ECO:0000313" key="7">
    <source>
        <dbReference type="Proteomes" id="UP000260780"/>
    </source>
</evidence>
<feature type="transmembrane region" description="Helical" evidence="1">
    <location>
        <begin position="101"/>
        <end position="125"/>
    </location>
</feature>
<dbReference type="EMBL" id="QRUY01000013">
    <property type="protein sequence ID" value="RGS07940.1"/>
    <property type="molecule type" value="Genomic_DNA"/>
</dbReference>
<keyword evidence="1" id="KW-0472">Membrane</keyword>
<accession>A0A3E4VZK4</accession>
<dbReference type="AlphaFoldDB" id="A0A3E4VZK4"/>
<evidence type="ECO:0000256" key="1">
    <source>
        <dbReference type="SAM" id="Phobius"/>
    </source>
</evidence>
<feature type="transmembrane region" description="Helical" evidence="1">
    <location>
        <begin position="14"/>
        <end position="33"/>
    </location>
</feature>
<dbReference type="Proteomes" id="UP000260862">
    <property type="component" value="Unassembled WGS sequence"/>
</dbReference>
<dbReference type="STRING" id="310297.BHV76_09650"/>
<evidence type="ECO:0000313" key="4">
    <source>
        <dbReference type="EMBL" id="RGS07940.1"/>
    </source>
</evidence>
<sequence>MFLLTVKKKFIKELTVIGIVLTTLVAVVYHLFIPDRYFLWFPAIPIFFYLFGLFYIEMFAFNYRVGLERIAMTYLVCKVLKFIVSAMLLMFYGFVIGHEVLAFMLTFIFFYFAFLIFETRFFLLFEAKLKLRKKANDEKNTVHNHHAVTADGGSGCADEGTGR</sequence>
<gene>
    <name evidence="5" type="ORF">DW653_05940</name>
    <name evidence="4" type="ORF">DWY14_07690</name>
    <name evidence="6" type="ORF">DWZ34_04315</name>
    <name evidence="3" type="ORF">DXC17_14935</name>
    <name evidence="2" type="ORF">DXD04_07335</name>
</gene>